<protein>
    <submittedName>
        <fullName evidence="3">Alpha-L-rhamnosidase</fullName>
    </submittedName>
</protein>
<dbReference type="Gene3D" id="2.60.420.10">
    <property type="entry name" value="Maltose phosphorylase, domain 3"/>
    <property type="match status" value="1"/>
</dbReference>
<gene>
    <name evidence="3" type="ORF">J5U18_02200</name>
</gene>
<accession>A0A8T4H7N9</accession>
<evidence type="ECO:0000259" key="2">
    <source>
        <dbReference type="Pfam" id="PF17390"/>
    </source>
</evidence>
<comment type="caution">
    <text evidence="3">The sequence shown here is derived from an EMBL/GenBank/DDBJ whole genome shotgun (WGS) entry which is preliminary data.</text>
</comment>
<dbReference type="SUPFAM" id="SSF48208">
    <property type="entry name" value="Six-hairpin glycosidases"/>
    <property type="match status" value="1"/>
</dbReference>
<dbReference type="AlphaFoldDB" id="A0A8T4H7N9"/>
<dbReference type="PANTHER" id="PTHR34987:SF4">
    <property type="entry name" value="ALPHA-L-RHAMNOSIDASE C-TERMINAL DOMAIN-CONTAINING PROTEIN"/>
    <property type="match status" value="1"/>
</dbReference>
<organism evidence="3 4">
    <name type="scientific">Rhinopithecimicrobium faecis</name>
    <dbReference type="NCBI Taxonomy" id="2820698"/>
    <lineage>
        <taxon>Bacteria</taxon>
        <taxon>Pseudomonadati</taxon>
        <taxon>Bacteroidota</taxon>
        <taxon>Sphingobacteriia</taxon>
        <taxon>Sphingobacteriales</taxon>
        <taxon>Sphingobacteriaceae</taxon>
        <taxon>Rhinopithecimicrobium</taxon>
    </lineage>
</organism>
<dbReference type="Gene3D" id="1.50.10.10">
    <property type="match status" value="1"/>
</dbReference>
<dbReference type="EMBL" id="JAGKSB010000002">
    <property type="protein sequence ID" value="MBP3942383.1"/>
    <property type="molecule type" value="Genomic_DNA"/>
</dbReference>
<dbReference type="InterPro" id="IPR008928">
    <property type="entry name" value="6-hairpin_glycosidase_sf"/>
</dbReference>
<feature type="domain" description="Alpha-L-rhamnosidase six-hairpin glycosidase" evidence="1">
    <location>
        <begin position="184"/>
        <end position="373"/>
    </location>
</feature>
<dbReference type="PANTHER" id="PTHR34987">
    <property type="entry name" value="C, PUTATIVE (AFU_ORTHOLOGUE AFUA_3G02880)-RELATED"/>
    <property type="match status" value="1"/>
</dbReference>
<dbReference type="Pfam" id="PF17389">
    <property type="entry name" value="Bac_rhamnosid6H"/>
    <property type="match status" value="1"/>
</dbReference>
<dbReference type="Pfam" id="PF17390">
    <property type="entry name" value="Bac_rhamnosid_C"/>
    <property type="match status" value="1"/>
</dbReference>
<dbReference type="InterPro" id="IPR035396">
    <property type="entry name" value="Bac_rhamnosid6H"/>
</dbReference>
<dbReference type="InterPro" id="IPR012341">
    <property type="entry name" value="6hp_glycosidase-like_sf"/>
</dbReference>
<feature type="domain" description="Alpha-L-rhamnosidase C-terminal" evidence="2">
    <location>
        <begin position="511"/>
        <end position="568"/>
    </location>
</feature>
<proteinExistence type="predicted"/>
<evidence type="ECO:0000313" key="3">
    <source>
        <dbReference type="EMBL" id="MBP3942383.1"/>
    </source>
</evidence>
<dbReference type="InterPro" id="IPR035398">
    <property type="entry name" value="Bac_rhamnosid_C"/>
</dbReference>
<evidence type="ECO:0000313" key="4">
    <source>
        <dbReference type="Proteomes" id="UP000679691"/>
    </source>
</evidence>
<sequence length="571" mass="64007">MVITIAFEALMCNLVQAQISKNPIMSPLSTEYIYPTRVIWEQGNITNSREFLKVKTGQATLVNDNMIELKNVGSQQASVILDFGKEINGSVELVTGMTTGGNKTQKVRLRFGESVSETNAEIGLHGATNDHAMRDFTIELPWLGKNKTGETGFRFLRIDLLGEDTSLLLREVRAAATYRDIPYVGSFKSSDERLNKIWEVGAYTVHVNMQDYLWDAIKRDRLVWVGDLHPEVATINTVFGYNDVVPKSLDLARETTPLPNWMCGISTYSMWWIIIHHDWYMHHADVAYLKEQQEYLAGLVRLITSKIGPDSKEFFDGTRFLDWPSSDNPEAIHAGLQAMALWSLEEASKLAKVIGDVETMKIADEGVMKLKKYIPAHANSKQAAALLGLTGLGDAQQMDSEVISVGGAKNFSTFYGYYMLQTMAKAENYQAAIDIIRNYWGAMLDLGATTFWEDFNMDWLPNAARIDELVPQGKIDIHASFGDYCYQGFRHSFSHGWASGPTAWMTEHILGIKVVEAGAKTILVRPNLGDLKFAEGTFPTPFGPLFVRHEKQQNKSVKTIIKAPKGVKIIR</sequence>
<reference evidence="3" key="1">
    <citation type="submission" date="2021-03" db="EMBL/GenBank/DDBJ databases">
        <authorList>
            <person name="Lu T."/>
            <person name="Wang Q."/>
            <person name="Han X."/>
        </authorList>
    </citation>
    <scope>NUCLEOTIDE SEQUENCE</scope>
    <source>
        <strain evidence="3">WQ 2009</strain>
    </source>
</reference>
<dbReference type="Proteomes" id="UP000679691">
    <property type="component" value="Unassembled WGS sequence"/>
</dbReference>
<dbReference type="GO" id="GO:0005975">
    <property type="term" value="P:carbohydrate metabolic process"/>
    <property type="evidence" value="ECO:0007669"/>
    <property type="project" value="InterPro"/>
</dbReference>
<evidence type="ECO:0000259" key="1">
    <source>
        <dbReference type="Pfam" id="PF17389"/>
    </source>
</evidence>
<keyword evidence="4" id="KW-1185">Reference proteome</keyword>
<name>A0A8T4H7N9_9SPHI</name>